<feature type="compositionally biased region" description="Polar residues" evidence="11">
    <location>
        <begin position="75"/>
        <end position="84"/>
    </location>
</feature>
<evidence type="ECO:0000256" key="9">
    <source>
        <dbReference type="ARBA" id="ARBA00023242"/>
    </source>
</evidence>
<evidence type="ECO:0000256" key="3">
    <source>
        <dbReference type="ARBA" id="ARBA00022771"/>
    </source>
</evidence>
<dbReference type="InterPro" id="IPR039064">
    <property type="entry name" value="ZNF750_Znf"/>
</dbReference>
<evidence type="ECO:0000256" key="5">
    <source>
        <dbReference type="ARBA" id="ARBA00022833"/>
    </source>
</evidence>
<dbReference type="Pfam" id="PF15269">
    <property type="entry name" value="zf-C2H2_7"/>
    <property type="match status" value="1"/>
</dbReference>
<keyword evidence="2" id="KW-0479">Metal-binding</keyword>
<name>A0A8C9TVE9_SCLFO</name>
<reference evidence="13" key="3">
    <citation type="submission" date="2025-09" db="UniProtKB">
        <authorList>
            <consortium name="Ensembl"/>
        </authorList>
    </citation>
    <scope>IDENTIFICATION</scope>
</reference>
<feature type="region of interest" description="Disordered" evidence="11">
    <location>
        <begin position="291"/>
        <end position="475"/>
    </location>
</feature>
<reference evidence="13" key="2">
    <citation type="submission" date="2025-08" db="UniProtKB">
        <authorList>
            <consortium name="Ensembl"/>
        </authorList>
    </citation>
    <scope>IDENTIFICATION</scope>
</reference>
<feature type="compositionally biased region" description="Basic and acidic residues" evidence="11">
    <location>
        <begin position="87"/>
        <end position="116"/>
    </location>
</feature>
<keyword evidence="7" id="KW-0010">Activator</keyword>
<evidence type="ECO:0000256" key="8">
    <source>
        <dbReference type="ARBA" id="ARBA00023163"/>
    </source>
</evidence>
<dbReference type="GO" id="GO:1990841">
    <property type="term" value="F:promoter-specific chromatin binding"/>
    <property type="evidence" value="ECO:0007669"/>
    <property type="project" value="TreeGrafter"/>
</dbReference>
<dbReference type="GO" id="GO:0008270">
    <property type="term" value="F:zinc ion binding"/>
    <property type="evidence" value="ECO:0007669"/>
    <property type="project" value="UniProtKB-KW"/>
</dbReference>
<evidence type="ECO:0000256" key="11">
    <source>
        <dbReference type="SAM" id="MobiDB-lite"/>
    </source>
</evidence>
<dbReference type="GO" id="GO:0030154">
    <property type="term" value="P:cell differentiation"/>
    <property type="evidence" value="ECO:0007669"/>
    <property type="project" value="UniProtKB-KW"/>
</dbReference>
<evidence type="ECO:0000313" key="14">
    <source>
        <dbReference type="Proteomes" id="UP000694397"/>
    </source>
</evidence>
<feature type="region of interest" description="Disordered" evidence="11">
    <location>
        <begin position="60"/>
        <end position="126"/>
    </location>
</feature>
<dbReference type="PANTHER" id="PTHR14678">
    <property type="entry name" value="PROLINE-RICH PROTEIN 35-RELATED"/>
    <property type="match status" value="1"/>
</dbReference>
<dbReference type="Ensembl" id="ENSSFOT00015075803.1">
    <property type="protein sequence ID" value="ENSSFOP00015052991.1"/>
    <property type="gene ID" value="ENSSFOG00015028679.1"/>
</dbReference>
<evidence type="ECO:0000256" key="1">
    <source>
        <dbReference type="ARBA" id="ARBA00004123"/>
    </source>
</evidence>
<dbReference type="GeneTree" id="ENSGT00530000063870"/>
<feature type="compositionally biased region" description="Acidic residues" evidence="11">
    <location>
        <begin position="387"/>
        <end position="402"/>
    </location>
</feature>
<gene>
    <name evidence="13" type="primary">LOC108931889</name>
</gene>
<dbReference type="OrthoDB" id="8933073at2759"/>
<reference evidence="13 14" key="1">
    <citation type="submission" date="2019-04" db="EMBL/GenBank/DDBJ databases">
        <authorList>
            <consortium name="Wellcome Sanger Institute Data Sharing"/>
        </authorList>
    </citation>
    <scope>NUCLEOTIDE SEQUENCE [LARGE SCALE GENOMIC DNA]</scope>
</reference>
<dbReference type="Proteomes" id="UP000694397">
    <property type="component" value="Chromosome 1"/>
</dbReference>
<feature type="compositionally biased region" description="Basic residues" evidence="11">
    <location>
        <begin position="534"/>
        <end position="544"/>
    </location>
</feature>
<keyword evidence="6" id="KW-0805">Transcription regulation</keyword>
<evidence type="ECO:0000256" key="2">
    <source>
        <dbReference type="ARBA" id="ARBA00022723"/>
    </source>
</evidence>
<sequence length="570" mass="62959">MNTAKERKPKKPHYIPRPPGKPYKYHCFQCPFTCNEKSHLFNHMKYDLCKNSISISQVVKQPKTPVDSPPAVSTPAESQNQSLLTDVRGRNAEVEERDRSPKQRANESSPESKAEMLDEEAEKIPARSSAFSAISNHREDNKDLAPPAPKPESLFQTVAPFYHPSSICYPAPIFPEYPAYLLPDASLLPLYQPFMMQEQDRIHGVRPYILDPHRPLLSRPLFTTPALHPLTEQQYRFIQSPHQVHPVHYGLYRTPDQPHPCFLGVENLRPDMYSRPLGSGDYGLYQTLQPHAERKSTGPPILDQAEGKGLRMSPKVGCAASGSPDRPSTSDFAQKESNSCPVPGKDSSLLHPSTKGVVTSQPVRKESTAPGRLSPKPEAGKEKEEQDTAEEAEEEEGEEQEDTGPLNLSKKHDTSLHSSRGHSPRPQDLHQDMPLNLSLRASPDHQLCCRGGSLEPGHLTANQTPYGEKVPAPDSCEEQKQTAAVALCQLASSVLCNSSPSGPSCQQIGEVRGPTPPPTPKSEPAAPYNACSKVLKRPSCRASHKPVQQHSKKAKVSMSSRPSRKKSRCT</sequence>
<dbReference type="GO" id="GO:0008544">
    <property type="term" value="P:epidermis development"/>
    <property type="evidence" value="ECO:0007669"/>
    <property type="project" value="TreeGrafter"/>
</dbReference>
<evidence type="ECO:0000256" key="4">
    <source>
        <dbReference type="ARBA" id="ARBA00022782"/>
    </source>
</evidence>
<evidence type="ECO:0000256" key="10">
    <source>
        <dbReference type="ARBA" id="ARBA00040216"/>
    </source>
</evidence>
<dbReference type="PANTHER" id="PTHR14678:SF1">
    <property type="entry name" value="ZINC FINGER PROTEIN 750"/>
    <property type="match status" value="1"/>
</dbReference>
<keyword evidence="9" id="KW-0539">Nucleus</keyword>
<accession>A0A8C9TVE9</accession>
<keyword evidence="8" id="KW-0804">Transcription</keyword>
<evidence type="ECO:0000256" key="7">
    <source>
        <dbReference type="ARBA" id="ARBA00023159"/>
    </source>
</evidence>
<keyword evidence="5" id="KW-0862">Zinc</keyword>
<evidence type="ECO:0000256" key="6">
    <source>
        <dbReference type="ARBA" id="ARBA00023015"/>
    </source>
</evidence>
<proteinExistence type="predicted"/>
<dbReference type="GO" id="GO:0000978">
    <property type="term" value="F:RNA polymerase II cis-regulatory region sequence-specific DNA binding"/>
    <property type="evidence" value="ECO:0007669"/>
    <property type="project" value="TreeGrafter"/>
</dbReference>
<organism evidence="13 14">
    <name type="scientific">Scleropages formosus</name>
    <name type="common">Asian bonytongue</name>
    <name type="synonym">Osteoglossum formosum</name>
    <dbReference type="NCBI Taxonomy" id="113540"/>
    <lineage>
        <taxon>Eukaryota</taxon>
        <taxon>Metazoa</taxon>
        <taxon>Chordata</taxon>
        <taxon>Craniata</taxon>
        <taxon>Vertebrata</taxon>
        <taxon>Euteleostomi</taxon>
        <taxon>Actinopterygii</taxon>
        <taxon>Neopterygii</taxon>
        <taxon>Teleostei</taxon>
        <taxon>Osteoglossocephala</taxon>
        <taxon>Osteoglossomorpha</taxon>
        <taxon>Osteoglossiformes</taxon>
        <taxon>Osteoglossidae</taxon>
        <taxon>Scleropages</taxon>
    </lineage>
</organism>
<keyword evidence="14" id="KW-1185">Reference proteome</keyword>
<comment type="subcellular location">
    <subcellularLocation>
        <location evidence="1">Nucleus</location>
    </subcellularLocation>
</comment>
<keyword evidence="4" id="KW-0221">Differentiation</keyword>
<dbReference type="AlphaFoldDB" id="A0A8C9TVE9"/>
<keyword evidence="3" id="KW-0863">Zinc-finger</keyword>
<dbReference type="GO" id="GO:0001228">
    <property type="term" value="F:DNA-binding transcription activator activity, RNA polymerase II-specific"/>
    <property type="evidence" value="ECO:0007669"/>
    <property type="project" value="TreeGrafter"/>
</dbReference>
<protein>
    <recommendedName>
        <fullName evidence="10">Zinc finger protein 750</fullName>
    </recommendedName>
</protein>
<dbReference type="GO" id="GO:0005634">
    <property type="term" value="C:nucleus"/>
    <property type="evidence" value="ECO:0007669"/>
    <property type="project" value="UniProtKB-SubCell"/>
</dbReference>
<feature type="compositionally biased region" description="Polar residues" evidence="11">
    <location>
        <begin position="498"/>
        <end position="507"/>
    </location>
</feature>
<feature type="region of interest" description="Disordered" evidence="11">
    <location>
        <begin position="498"/>
        <end position="570"/>
    </location>
</feature>
<feature type="domain" description="Zinc finger protein 750-like zinc finger" evidence="12">
    <location>
        <begin position="6"/>
        <end position="55"/>
    </location>
</feature>
<feature type="compositionally biased region" description="Polar residues" evidence="11">
    <location>
        <begin position="326"/>
        <end position="340"/>
    </location>
</feature>
<evidence type="ECO:0000259" key="12">
    <source>
        <dbReference type="Pfam" id="PF15269"/>
    </source>
</evidence>
<evidence type="ECO:0000313" key="13">
    <source>
        <dbReference type="Ensembl" id="ENSSFOP00015052991.1"/>
    </source>
</evidence>
<dbReference type="InterPro" id="IPR039363">
    <property type="entry name" value="ZNF750"/>
</dbReference>